<dbReference type="GO" id="GO:0004640">
    <property type="term" value="F:phosphoribosylanthranilate isomerase activity"/>
    <property type="evidence" value="ECO:0007669"/>
    <property type="project" value="UniProtKB-UniRule"/>
</dbReference>
<keyword evidence="5 9" id="KW-0028">Amino-acid biosynthesis</keyword>
<dbReference type="Proteomes" id="UP000016648">
    <property type="component" value="Unassembled WGS sequence"/>
</dbReference>
<comment type="catalytic activity">
    <reaction evidence="1 9">
        <text>N-(5-phospho-beta-D-ribosyl)anthranilate = 1-(2-carboxyphenylamino)-1-deoxy-D-ribulose 5-phosphate</text>
        <dbReference type="Rhea" id="RHEA:21540"/>
        <dbReference type="ChEBI" id="CHEBI:18277"/>
        <dbReference type="ChEBI" id="CHEBI:58613"/>
        <dbReference type="EC" id="5.3.1.24"/>
    </reaction>
</comment>
<keyword evidence="12" id="KW-1185">Reference proteome</keyword>
<dbReference type="InterPro" id="IPR044643">
    <property type="entry name" value="TrpF_fam"/>
</dbReference>
<dbReference type="HAMAP" id="MF_00135">
    <property type="entry name" value="PRAI"/>
    <property type="match status" value="1"/>
</dbReference>
<gene>
    <name evidence="9 11" type="primary">trpF</name>
    <name evidence="11" type="ORF">HMPREF9135_0838</name>
</gene>
<organism evidence="11 12">
    <name type="scientific">Segatella baroniae F0067</name>
    <dbReference type="NCBI Taxonomy" id="1115809"/>
    <lineage>
        <taxon>Bacteria</taxon>
        <taxon>Pseudomonadati</taxon>
        <taxon>Bacteroidota</taxon>
        <taxon>Bacteroidia</taxon>
        <taxon>Bacteroidales</taxon>
        <taxon>Prevotellaceae</taxon>
        <taxon>Segatella</taxon>
    </lineage>
</organism>
<dbReference type="UniPathway" id="UPA00035">
    <property type="reaction ID" value="UER00042"/>
</dbReference>
<comment type="pathway">
    <text evidence="2 9">Amino-acid biosynthesis; L-tryptophan biosynthesis; L-tryptophan from chorismate: step 3/5.</text>
</comment>
<sequence>MIVKVCGMRNADNIHAVANLGVNMLGFIFWPRSRRYVPMTPSGVGLLPDRAEASLASAAGMGRSPRRVGVFVDDTVQNIVTRVYNYHLDYVQLHGDETVTMIRNLKATLIPDIQPEIKIIKALPVRDASDLARCGDYEGEVDFFLFDTKTPLAGGSGKHFDWSVLRHYEGHTPFLLSGGIGPGDVARLKAFHHPGMAGIDLNSRFETAPGVKDVALLRTFLHEMGFVPANNRQ</sequence>
<dbReference type="Gene3D" id="3.20.20.70">
    <property type="entry name" value="Aldolase class I"/>
    <property type="match status" value="1"/>
</dbReference>
<dbReference type="EMBL" id="AWEY01000039">
    <property type="protein sequence ID" value="ERK38400.1"/>
    <property type="molecule type" value="Genomic_DNA"/>
</dbReference>
<keyword evidence="7 9" id="KW-0057">Aromatic amino acid biosynthesis</keyword>
<dbReference type="PANTHER" id="PTHR42894">
    <property type="entry name" value="N-(5'-PHOSPHORIBOSYL)ANTHRANILATE ISOMERASE"/>
    <property type="match status" value="1"/>
</dbReference>
<keyword evidence="8 9" id="KW-0413">Isomerase</keyword>
<dbReference type="AlphaFoldDB" id="U2NJX1"/>
<comment type="caution">
    <text evidence="11">The sequence shown here is derived from an EMBL/GenBank/DDBJ whole genome shotgun (WGS) entry which is preliminary data.</text>
</comment>
<dbReference type="GO" id="GO:0000162">
    <property type="term" value="P:L-tryptophan biosynthetic process"/>
    <property type="evidence" value="ECO:0007669"/>
    <property type="project" value="UniProtKB-UniRule"/>
</dbReference>
<evidence type="ECO:0000313" key="11">
    <source>
        <dbReference type="EMBL" id="ERK38400.1"/>
    </source>
</evidence>
<dbReference type="Pfam" id="PF00697">
    <property type="entry name" value="PRAI"/>
    <property type="match status" value="1"/>
</dbReference>
<reference evidence="11 12" key="1">
    <citation type="submission" date="2013-08" db="EMBL/GenBank/DDBJ databases">
        <authorList>
            <person name="Durkin A.S."/>
            <person name="Haft D.R."/>
            <person name="McCorrison J."/>
            <person name="Torralba M."/>
            <person name="Gillis M."/>
            <person name="Haft D.H."/>
            <person name="Methe B."/>
            <person name="Sutton G."/>
            <person name="Nelson K.E."/>
        </authorList>
    </citation>
    <scope>NUCLEOTIDE SEQUENCE [LARGE SCALE GENOMIC DNA]</scope>
    <source>
        <strain evidence="11 12">F0067</strain>
    </source>
</reference>
<dbReference type="RefSeq" id="WP_021590662.1">
    <property type="nucleotide sequence ID" value="NZ_AWEY01000039.1"/>
</dbReference>
<evidence type="ECO:0000256" key="7">
    <source>
        <dbReference type="ARBA" id="ARBA00023141"/>
    </source>
</evidence>
<evidence type="ECO:0000259" key="10">
    <source>
        <dbReference type="Pfam" id="PF00697"/>
    </source>
</evidence>
<keyword evidence="6 9" id="KW-0822">Tryptophan biosynthesis</keyword>
<evidence type="ECO:0000256" key="6">
    <source>
        <dbReference type="ARBA" id="ARBA00022822"/>
    </source>
</evidence>
<name>U2NJX1_9BACT</name>
<dbReference type="CDD" id="cd00405">
    <property type="entry name" value="PRAI"/>
    <property type="match status" value="1"/>
</dbReference>
<evidence type="ECO:0000256" key="8">
    <source>
        <dbReference type="ARBA" id="ARBA00023235"/>
    </source>
</evidence>
<dbReference type="InterPro" id="IPR001240">
    <property type="entry name" value="PRAI_dom"/>
</dbReference>
<evidence type="ECO:0000256" key="5">
    <source>
        <dbReference type="ARBA" id="ARBA00022605"/>
    </source>
</evidence>
<dbReference type="InterPro" id="IPR011060">
    <property type="entry name" value="RibuloseP-bd_barrel"/>
</dbReference>
<evidence type="ECO:0000313" key="12">
    <source>
        <dbReference type="Proteomes" id="UP000016648"/>
    </source>
</evidence>
<dbReference type="SUPFAM" id="SSF51366">
    <property type="entry name" value="Ribulose-phoshate binding barrel"/>
    <property type="match status" value="1"/>
</dbReference>
<accession>U2NJX1</accession>
<dbReference type="PANTHER" id="PTHR42894:SF1">
    <property type="entry name" value="N-(5'-PHOSPHORIBOSYL)ANTHRANILATE ISOMERASE"/>
    <property type="match status" value="1"/>
</dbReference>
<dbReference type="InterPro" id="IPR013785">
    <property type="entry name" value="Aldolase_TIM"/>
</dbReference>
<protein>
    <recommendedName>
        <fullName evidence="4 9">N-(5'-phosphoribosyl)anthranilate isomerase</fullName>
        <shortName evidence="9">PRAI</shortName>
        <ecNumber evidence="3 9">5.3.1.24</ecNumber>
    </recommendedName>
</protein>
<evidence type="ECO:0000256" key="1">
    <source>
        <dbReference type="ARBA" id="ARBA00001164"/>
    </source>
</evidence>
<evidence type="ECO:0000256" key="4">
    <source>
        <dbReference type="ARBA" id="ARBA00022272"/>
    </source>
</evidence>
<evidence type="ECO:0000256" key="9">
    <source>
        <dbReference type="HAMAP-Rule" id="MF_00135"/>
    </source>
</evidence>
<comment type="similarity">
    <text evidence="9">Belongs to the TrpF family.</text>
</comment>
<dbReference type="PATRIC" id="fig|1115809.3.peg.2280"/>
<evidence type="ECO:0000256" key="3">
    <source>
        <dbReference type="ARBA" id="ARBA00012572"/>
    </source>
</evidence>
<dbReference type="EC" id="5.3.1.24" evidence="3 9"/>
<evidence type="ECO:0000256" key="2">
    <source>
        <dbReference type="ARBA" id="ARBA00004664"/>
    </source>
</evidence>
<feature type="domain" description="N-(5'phosphoribosyl) anthranilate isomerase (PRAI)" evidence="10">
    <location>
        <begin position="4"/>
        <end position="221"/>
    </location>
</feature>
<proteinExistence type="inferred from homology"/>